<keyword evidence="2" id="KW-0812">Transmembrane</keyword>
<sequence>MGIRSQTRVVPHGIPATAVDGATARALVPEPGHGAPEPRRRTALSVVPAVVGGRRLPFAVFCFGVMLAALATVLVLNISVSGGQYEVVKLRNQEQALTQENEALSQQAQKLEAPQSVAAKAAELGMVVPGSVASIDLDTLKVAGTSSAAKAEESPTSLVADRETAAGAASAAEPATDPVAEDPAAENSVAEDPANEPVAEVPARTVDAEFTEQELNGGTIPAPAQQEPKN</sequence>
<feature type="transmembrane region" description="Helical" evidence="2">
    <location>
        <begin position="58"/>
        <end position="80"/>
    </location>
</feature>
<dbReference type="RefSeq" id="WP_345150708.1">
    <property type="nucleotide sequence ID" value="NZ_BAABEO010000012.1"/>
</dbReference>
<evidence type="ECO:0000313" key="4">
    <source>
        <dbReference type="Proteomes" id="UP001500752"/>
    </source>
</evidence>
<dbReference type="Proteomes" id="UP001500752">
    <property type="component" value="Unassembled WGS sequence"/>
</dbReference>
<reference evidence="4" key="1">
    <citation type="journal article" date="2019" name="Int. J. Syst. Evol. Microbiol.">
        <title>The Global Catalogue of Microorganisms (GCM) 10K type strain sequencing project: providing services to taxonomists for standard genome sequencing and annotation.</title>
        <authorList>
            <consortium name="The Broad Institute Genomics Platform"/>
            <consortium name="The Broad Institute Genome Sequencing Center for Infectious Disease"/>
            <person name="Wu L."/>
            <person name="Ma J."/>
        </authorList>
    </citation>
    <scope>NUCLEOTIDE SEQUENCE [LARGE SCALE GENOMIC DNA]</scope>
    <source>
        <strain evidence="4">JCM 30742</strain>
    </source>
</reference>
<keyword evidence="2" id="KW-0472">Membrane</keyword>
<evidence type="ECO:0000313" key="3">
    <source>
        <dbReference type="EMBL" id="GAA3683430.1"/>
    </source>
</evidence>
<accession>A0ABP7CC94</accession>
<feature type="region of interest" description="Disordered" evidence="1">
    <location>
        <begin position="146"/>
        <end position="230"/>
    </location>
</feature>
<dbReference type="EMBL" id="BAABEO010000012">
    <property type="protein sequence ID" value="GAA3683430.1"/>
    <property type="molecule type" value="Genomic_DNA"/>
</dbReference>
<evidence type="ECO:0008006" key="5">
    <source>
        <dbReference type="Google" id="ProtNLM"/>
    </source>
</evidence>
<name>A0ABP7CC94_9MICC</name>
<evidence type="ECO:0000256" key="2">
    <source>
        <dbReference type="SAM" id="Phobius"/>
    </source>
</evidence>
<keyword evidence="4" id="KW-1185">Reference proteome</keyword>
<keyword evidence="2" id="KW-1133">Transmembrane helix</keyword>
<protein>
    <recommendedName>
        <fullName evidence="5">Cell division protein FtsL</fullName>
    </recommendedName>
</protein>
<evidence type="ECO:0000256" key="1">
    <source>
        <dbReference type="SAM" id="MobiDB-lite"/>
    </source>
</evidence>
<proteinExistence type="predicted"/>
<gene>
    <name evidence="3" type="ORF">GCM10023081_21640</name>
</gene>
<feature type="compositionally biased region" description="Low complexity" evidence="1">
    <location>
        <begin position="165"/>
        <end position="178"/>
    </location>
</feature>
<organism evidence="3 4">
    <name type="scientific">Arthrobacter ginkgonis</name>
    <dbReference type="NCBI Taxonomy" id="1630594"/>
    <lineage>
        <taxon>Bacteria</taxon>
        <taxon>Bacillati</taxon>
        <taxon>Actinomycetota</taxon>
        <taxon>Actinomycetes</taxon>
        <taxon>Micrococcales</taxon>
        <taxon>Micrococcaceae</taxon>
        <taxon>Arthrobacter</taxon>
    </lineage>
</organism>
<comment type="caution">
    <text evidence="3">The sequence shown here is derived from an EMBL/GenBank/DDBJ whole genome shotgun (WGS) entry which is preliminary data.</text>
</comment>